<reference evidence="2 3" key="1">
    <citation type="journal article" date="2019" name="Commun. Biol.">
        <title>The bagworm genome reveals a unique fibroin gene that provides high tensile strength.</title>
        <authorList>
            <person name="Kono N."/>
            <person name="Nakamura H."/>
            <person name="Ohtoshi R."/>
            <person name="Tomita M."/>
            <person name="Numata K."/>
            <person name="Arakawa K."/>
        </authorList>
    </citation>
    <scope>NUCLEOTIDE SEQUENCE [LARGE SCALE GENOMIC DNA]</scope>
</reference>
<dbReference type="GO" id="GO:0007099">
    <property type="term" value="P:centriole replication"/>
    <property type="evidence" value="ECO:0007669"/>
    <property type="project" value="InterPro"/>
</dbReference>
<dbReference type="GO" id="GO:0032053">
    <property type="term" value="P:ciliary basal body organization"/>
    <property type="evidence" value="ECO:0007669"/>
    <property type="project" value="TreeGrafter"/>
</dbReference>
<feature type="compositionally biased region" description="Basic residues" evidence="1">
    <location>
        <begin position="204"/>
        <end position="217"/>
    </location>
</feature>
<feature type="compositionally biased region" description="Pro residues" evidence="1">
    <location>
        <begin position="305"/>
        <end position="314"/>
    </location>
</feature>
<dbReference type="InterPro" id="IPR033207">
    <property type="entry name" value="CCP110"/>
</dbReference>
<feature type="region of interest" description="Disordered" evidence="1">
    <location>
        <begin position="204"/>
        <end position="235"/>
    </location>
</feature>
<dbReference type="STRING" id="151549.A0A4C1X6X8"/>
<dbReference type="OrthoDB" id="10028852at2759"/>
<protein>
    <submittedName>
        <fullName evidence="2">Centriolar coiled-coil protein of 110 kDa</fullName>
    </submittedName>
</protein>
<dbReference type="AlphaFoldDB" id="A0A4C1X6X8"/>
<feature type="region of interest" description="Disordered" evidence="1">
    <location>
        <begin position="261"/>
        <end position="314"/>
    </location>
</feature>
<dbReference type="EMBL" id="BGZK01000764">
    <property type="protein sequence ID" value="GBP59538.1"/>
    <property type="molecule type" value="Genomic_DNA"/>
</dbReference>
<evidence type="ECO:0000313" key="2">
    <source>
        <dbReference type="EMBL" id="GBP59538.1"/>
    </source>
</evidence>
<dbReference type="PANTHER" id="PTHR13594:SF1">
    <property type="entry name" value="CENTRIOLAR COILED-COIL PROTEIN OF 110 KDA"/>
    <property type="match status" value="1"/>
</dbReference>
<dbReference type="GO" id="GO:1903723">
    <property type="term" value="P:negative regulation of centriole elongation"/>
    <property type="evidence" value="ECO:0007669"/>
    <property type="project" value="TreeGrafter"/>
</dbReference>
<feature type="compositionally biased region" description="Polar residues" evidence="1">
    <location>
        <begin position="1"/>
        <end position="19"/>
    </location>
</feature>
<evidence type="ECO:0000256" key="1">
    <source>
        <dbReference type="SAM" id="MobiDB-lite"/>
    </source>
</evidence>
<gene>
    <name evidence="2" type="primary">Ccp110</name>
    <name evidence="2" type="ORF">EVAR_83257_1</name>
</gene>
<feature type="compositionally biased region" description="Low complexity" evidence="1">
    <location>
        <begin position="220"/>
        <end position="235"/>
    </location>
</feature>
<dbReference type="PANTHER" id="PTHR13594">
    <property type="entry name" value="CENTRIOLAR COILED-COIL PROTEIN OF 110 KDA"/>
    <property type="match status" value="1"/>
</dbReference>
<dbReference type="GO" id="GO:0032465">
    <property type="term" value="P:regulation of cytokinesis"/>
    <property type="evidence" value="ECO:0007669"/>
    <property type="project" value="InterPro"/>
</dbReference>
<organism evidence="2 3">
    <name type="scientific">Eumeta variegata</name>
    <name type="common">Bagworm moth</name>
    <name type="synonym">Eumeta japonica</name>
    <dbReference type="NCBI Taxonomy" id="151549"/>
    <lineage>
        <taxon>Eukaryota</taxon>
        <taxon>Metazoa</taxon>
        <taxon>Ecdysozoa</taxon>
        <taxon>Arthropoda</taxon>
        <taxon>Hexapoda</taxon>
        <taxon>Insecta</taxon>
        <taxon>Pterygota</taxon>
        <taxon>Neoptera</taxon>
        <taxon>Endopterygota</taxon>
        <taxon>Lepidoptera</taxon>
        <taxon>Glossata</taxon>
        <taxon>Ditrysia</taxon>
        <taxon>Tineoidea</taxon>
        <taxon>Psychidae</taxon>
        <taxon>Oiketicinae</taxon>
        <taxon>Eumeta</taxon>
    </lineage>
</organism>
<sequence>MDNSLQGKSSHFHINQHNSGSEREYEDVILTDRTNDTMADLNFTLTSDDSDPFVSNDTCVSNDASCKNEQNICNTNCNVDLSVRNSPRDQSIKNKNRKAVRKLFVNPSPKEREAATKIVAYAKGYLVRRLMHTERVQSTVQTIRDALVCALQLHTDQAGIRGADIDLHRRLIQQITAACYNLHETFVLSDPAERCAIISSDRARKHALANRPPRRNSARTPSQSRTTLLSSSPLSYPNSNLARGLRSYEFKPSPRTLVTTNILQRAERANSPKTSTSGAGLADDYPDQAQIQGHCGAVDRRPCRAPRPPVQYAR</sequence>
<keyword evidence="3" id="KW-1185">Reference proteome</keyword>
<name>A0A4C1X6X8_EUMVA</name>
<dbReference type="Proteomes" id="UP000299102">
    <property type="component" value="Unassembled WGS sequence"/>
</dbReference>
<accession>A0A4C1X6X8</accession>
<proteinExistence type="predicted"/>
<evidence type="ECO:0000313" key="3">
    <source>
        <dbReference type="Proteomes" id="UP000299102"/>
    </source>
</evidence>
<comment type="caution">
    <text evidence="2">The sequence shown here is derived from an EMBL/GenBank/DDBJ whole genome shotgun (WGS) entry which is preliminary data.</text>
</comment>
<dbReference type="PROSITE" id="PS50096">
    <property type="entry name" value="IQ"/>
    <property type="match status" value="1"/>
</dbReference>
<feature type="region of interest" description="Disordered" evidence="1">
    <location>
        <begin position="1"/>
        <end position="24"/>
    </location>
</feature>
<dbReference type="GO" id="GO:0005814">
    <property type="term" value="C:centriole"/>
    <property type="evidence" value="ECO:0007669"/>
    <property type="project" value="InterPro"/>
</dbReference>